<dbReference type="InterPro" id="IPR055179">
    <property type="entry name" value="Tex-like_central_region"/>
</dbReference>
<organism evidence="2 3">
    <name type="scientific">Clostridium polyendosporum</name>
    <dbReference type="NCBI Taxonomy" id="69208"/>
    <lineage>
        <taxon>Bacteria</taxon>
        <taxon>Bacillati</taxon>
        <taxon>Bacillota</taxon>
        <taxon>Clostridia</taxon>
        <taxon>Eubacteriales</taxon>
        <taxon>Clostridiaceae</taxon>
        <taxon>Clostridium</taxon>
    </lineage>
</organism>
<dbReference type="PROSITE" id="PS50126">
    <property type="entry name" value="S1"/>
    <property type="match status" value="1"/>
</dbReference>
<dbReference type="Gene3D" id="2.40.50.140">
    <property type="entry name" value="Nucleic acid-binding proteins"/>
    <property type="match status" value="1"/>
</dbReference>
<dbReference type="InterPro" id="IPR023319">
    <property type="entry name" value="Tex-like_HTH_dom_sf"/>
</dbReference>
<dbReference type="Pfam" id="PF22706">
    <property type="entry name" value="Tex_central_region"/>
    <property type="match status" value="1"/>
</dbReference>
<dbReference type="InterPro" id="IPR023323">
    <property type="entry name" value="Tex-like_dom_sf"/>
</dbReference>
<dbReference type="InterPro" id="IPR050437">
    <property type="entry name" value="Ribos_protein_bS1-like"/>
</dbReference>
<name>A0A919RZ16_9CLOT</name>
<dbReference type="SMART" id="SM00316">
    <property type="entry name" value="S1"/>
    <property type="match status" value="1"/>
</dbReference>
<dbReference type="Gene3D" id="1.10.10.650">
    <property type="entry name" value="RuvA domain 2-like"/>
    <property type="match status" value="1"/>
</dbReference>
<feature type="domain" description="S1 motif" evidence="1">
    <location>
        <begin position="648"/>
        <end position="717"/>
    </location>
</feature>
<dbReference type="EMBL" id="BOPZ01000014">
    <property type="protein sequence ID" value="GIM29165.1"/>
    <property type="molecule type" value="Genomic_DNA"/>
</dbReference>
<dbReference type="SUPFAM" id="SSF53098">
    <property type="entry name" value="Ribonuclease H-like"/>
    <property type="match status" value="1"/>
</dbReference>
<dbReference type="InterPro" id="IPR012340">
    <property type="entry name" value="NA-bd_OB-fold"/>
</dbReference>
<dbReference type="GO" id="GO:0005737">
    <property type="term" value="C:cytoplasm"/>
    <property type="evidence" value="ECO:0007669"/>
    <property type="project" value="UniProtKB-ARBA"/>
</dbReference>
<accession>A0A919RZ16</accession>
<dbReference type="InterPro" id="IPR003029">
    <property type="entry name" value="S1_domain"/>
</dbReference>
<dbReference type="InterPro" id="IPR044146">
    <property type="entry name" value="S1_Tex"/>
</dbReference>
<dbReference type="SUPFAM" id="SSF47781">
    <property type="entry name" value="RuvA domain 2-like"/>
    <property type="match status" value="2"/>
</dbReference>
<gene>
    <name evidence="2" type="ORF">CPJCM30710_18310</name>
</gene>
<dbReference type="InterPro" id="IPR006641">
    <property type="entry name" value="YqgF/RNaseH-like_dom"/>
</dbReference>
<dbReference type="InterPro" id="IPR041692">
    <property type="entry name" value="HHH_9"/>
</dbReference>
<dbReference type="AlphaFoldDB" id="A0A919RZ16"/>
<dbReference type="InterPro" id="IPR032639">
    <property type="entry name" value="Tex_YqgF"/>
</dbReference>
<dbReference type="Gene3D" id="1.10.3500.10">
    <property type="entry name" value="Tex N-terminal region-like"/>
    <property type="match status" value="1"/>
</dbReference>
<dbReference type="InterPro" id="IPR037027">
    <property type="entry name" value="YqgF/RNaseH-like_dom_sf"/>
</dbReference>
<dbReference type="FunFam" id="1.10.150.310:FF:000001">
    <property type="entry name" value="RNA-binding transcriptional accessory protein"/>
    <property type="match status" value="1"/>
</dbReference>
<sequence>MNNIIEVLERELNIKSYQVENVIKLLDEGNTVPFIARYRKEQTGGLSDEVLRKLFERLTYLRNLQQRKEDVIRLIEDQGNLTDELKDQIIKCETLTEIEDIYRPFKPKKRTRATIAIEKGLKPLADLIISGEFKGDIEEKAREFINEEKEVKTIEEILQGAMDIISEMISDEAVYRKWIRDFVQRDGLIETKGSSKETTPYEMYYDYKESVRTIPSHRILAINRGEKEKVLSVKITVPEDKILTYLNNRCLKDNNITDRYVQECVKDSLKRLIYPSIEREIRNDLTDKGEQGAIEIFKANLKALLMQSPIKGKVVMGFDPGFRTGCKVAVLDDTGKFLEKVTVFPTLPKNDVEGTIKVLKELIYKYNVDVISLGNGTASRESEEVISKMISEIKRESSKEVYYVIVSEAGASVYSASELAAKEYPDLDVTIRGAISIGRRLQDPLAELVKIDPKSIGVGQYQHDVAQKKLDESLKGVVEDCVNSVGVDLNVATPSLLSYVSGINSALAQNIVIYREENGKFKNRKELLKVKRLGQKAFEQCAGFLRVMESDEPLDNTSVHPESYVAAGALMKKLKYTGDDLRKGKIQDIDEKIKAVGLKNLAKELAVGEPTLVDIIKEIKKPGRDPREELPKPIFKSGVIELKDLKPSMILMGTVRNVSDFGAFVDIGVHQDGLVHKSQMADRFVRHPLDVVKVGDIIEVRILEVDEKRKRISLSMKKDVK</sequence>
<dbReference type="SMART" id="SM00732">
    <property type="entry name" value="YqgFc"/>
    <property type="match status" value="1"/>
</dbReference>
<dbReference type="GO" id="GO:0006412">
    <property type="term" value="P:translation"/>
    <property type="evidence" value="ECO:0007669"/>
    <property type="project" value="TreeGrafter"/>
</dbReference>
<dbReference type="PANTHER" id="PTHR10724:SF10">
    <property type="entry name" value="S1 RNA-BINDING DOMAIN-CONTAINING PROTEIN 1"/>
    <property type="match status" value="1"/>
</dbReference>
<dbReference type="RefSeq" id="WP_212903872.1">
    <property type="nucleotide sequence ID" value="NZ_BOPZ01000014.1"/>
</dbReference>
<dbReference type="Pfam" id="PF12836">
    <property type="entry name" value="HHH_3"/>
    <property type="match status" value="1"/>
</dbReference>
<dbReference type="GO" id="GO:0003735">
    <property type="term" value="F:structural constituent of ribosome"/>
    <property type="evidence" value="ECO:0007669"/>
    <property type="project" value="TreeGrafter"/>
</dbReference>
<evidence type="ECO:0000313" key="3">
    <source>
        <dbReference type="Proteomes" id="UP000679179"/>
    </source>
</evidence>
<dbReference type="Pfam" id="PF16921">
    <property type="entry name" value="Tex_YqgF"/>
    <property type="match status" value="1"/>
</dbReference>
<dbReference type="FunFam" id="3.30.420.140:FF:000001">
    <property type="entry name" value="RNA-binding transcriptional accessory protein"/>
    <property type="match status" value="1"/>
</dbReference>
<dbReference type="CDD" id="cd05685">
    <property type="entry name" value="S1_Tex"/>
    <property type="match status" value="1"/>
</dbReference>
<proteinExistence type="predicted"/>
<dbReference type="GO" id="GO:0006139">
    <property type="term" value="P:nucleobase-containing compound metabolic process"/>
    <property type="evidence" value="ECO:0007669"/>
    <property type="project" value="InterPro"/>
</dbReference>
<dbReference type="Proteomes" id="UP000679179">
    <property type="component" value="Unassembled WGS sequence"/>
</dbReference>
<protein>
    <submittedName>
        <fullName evidence="2">RNA-binding protein</fullName>
    </submittedName>
</protein>
<reference evidence="2" key="1">
    <citation type="submission" date="2021-03" db="EMBL/GenBank/DDBJ databases">
        <title>Taxonomic study of Clostridium polyendosporum from meadow-gley soil under rice.</title>
        <authorList>
            <person name="Kobayashi H."/>
            <person name="Tanizawa Y."/>
            <person name="Yagura M."/>
        </authorList>
    </citation>
    <scope>NUCLEOTIDE SEQUENCE</scope>
    <source>
        <strain evidence="2">JCM 30710</strain>
    </source>
</reference>
<dbReference type="Pfam" id="PF17674">
    <property type="entry name" value="HHH_9"/>
    <property type="match status" value="1"/>
</dbReference>
<dbReference type="InterPro" id="IPR010994">
    <property type="entry name" value="RuvA_2-like"/>
</dbReference>
<dbReference type="FunFam" id="1.10.10.650:FF:000001">
    <property type="entry name" value="S1 RNA-binding domain 1"/>
    <property type="match status" value="1"/>
</dbReference>
<dbReference type="SUPFAM" id="SSF50249">
    <property type="entry name" value="Nucleic acid-binding proteins"/>
    <property type="match status" value="1"/>
</dbReference>
<comment type="caution">
    <text evidence="2">The sequence shown here is derived from an EMBL/GenBank/DDBJ whole genome shotgun (WGS) entry which is preliminary data.</text>
</comment>
<dbReference type="Pfam" id="PF00575">
    <property type="entry name" value="S1"/>
    <property type="match status" value="1"/>
</dbReference>
<dbReference type="PANTHER" id="PTHR10724">
    <property type="entry name" value="30S RIBOSOMAL PROTEIN S1"/>
    <property type="match status" value="1"/>
</dbReference>
<dbReference type="Gene3D" id="1.10.150.310">
    <property type="entry name" value="Tex RuvX-like domain-like"/>
    <property type="match status" value="1"/>
</dbReference>
<dbReference type="SUPFAM" id="SSF158832">
    <property type="entry name" value="Tex N-terminal region-like"/>
    <property type="match status" value="1"/>
</dbReference>
<dbReference type="InterPro" id="IPR012337">
    <property type="entry name" value="RNaseH-like_sf"/>
</dbReference>
<dbReference type="FunFam" id="2.40.50.140:FF:000051">
    <property type="entry name" value="RNA-binding transcriptional accessory protein"/>
    <property type="match status" value="1"/>
</dbReference>
<dbReference type="Gene3D" id="3.30.420.140">
    <property type="entry name" value="YqgF/RNase H-like domain"/>
    <property type="match status" value="1"/>
</dbReference>
<dbReference type="GO" id="GO:0003729">
    <property type="term" value="F:mRNA binding"/>
    <property type="evidence" value="ECO:0007669"/>
    <property type="project" value="UniProtKB-ARBA"/>
</dbReference>
<evidence type="ECO:0000313" key="2">
    <source>
        <dbReference type="EMBL" id="GIM29165.1"/>
    </source>
</evidence>
<evidence type="ECO:0000259" key="1">
    <source>
        <dbReference type="PROSITE" id="PS50126"/>
    </source>
</evidence>
<dbReference type="InterPro" id="IPR018974">
    <property type="entry name" value="Tex-like_N"/>
</dbReference>
<dbReference type="Pfam" id="PF09371">
    <property type="entry name" value="Tex_N"/>
    <property type="match status" value="1"/>
</dbReference>
<keyword evidence="3" id="KW-1185">Reference proteome</keyword>